<dbReference type="Gene3D" id="3.40.630.30">
    <property type="match status" value="1"/>
</dbReference>
<dbReference type="InterPro" id="IPR000182">
    <property type="entry name" value="GNAT_dom"/>
</dbReference>
<dbReference type="Proteomes" id="UP000291144">
    <property type="component" value="Unassembled WGS sequence"/>
</dbReference>
<dbReference type="OrthoDB" id="9797456at2"/>
<dbReference type="CDD" id="cd04301">
    <property type="entry name" value="NAT_SF"/>
    <property type="match status" value="1"/>
</dbReference>
<evidence type="ECO:0000313" key="2">
    <source>
        <dbReference type="EMBL" id="TCC61060.1"/>
    </source>
</evidence>
<proteinExistence type="predicted"/>
<evidence type="ECO:0000259" key="1">
    <source>
        <dbReference type="PROSITE" id="PS51186"/>
    </source>
</evidence>
<dbReference type="GO" id="GO:0016747">
    <property type="term" value="F:acyltransferase activity, transferring groups other than amino-acyl groups"/>
    <property type="evidence" value="ECO:0007669"/>
    <property type="project" value="InterPro"/>
</dbReference>
<evidence type="ECO:0000313" key="3">
    <source>
        <dbReference type="Proteomes" id="UP000291144"/>
    </source>
</evidence>
<dbReference type="SUPFAM" id="SSF55729">
    <property type="entry name" value="Acyl-CoA N-acyltransferases (Nat)"/>
    <property type="match status" value="1"/>
</dbReference>
<dbReference type="EMBL" id="SJKB01000005">
    <property type="protein sequence ID" value="TCC61060.1"/>
    <property type="molecule type" value="Genomic_DNA"/>
</dbReference>
<dbReference type="PROSITE" id="PS51186">
    <property type="entry name" value="GNAT"/>
    <property type="match status" value="1"/>
</dbReference>
<dbReference type="Pfam" id="PF00583">
    <property type="entry name" value="Acetyltransf_1"/>
    <property type="match status" value="1"/>
</dbReference>
<keyword evidence="2" id="KW-0808">Transferase</keyword>
<dbReference type="AlphaFoldDB" id="A0A4R0KLS6"/>
<accession>A0A4R0KLS6</accession>
<protein>
    <submittedName>
        <fullName evidence="2">GNAT family N-acetyltransferase</fullName>
    </submittedName>
</protein>
<comment type="caution">
    <text evidence="2">The sequence shown here is derived from an EMBL/GenBank/DDBJ whole genome shotgun (WGS) entry which is preliminary data.</text>
</comment>
<gene>
    <name evidence="2" type="ORF">E0H73_17545</name>
</gene>
<reference evidence="2 3" key="1">
    <citation type="submission" date="2019-02" db="EMBL/GenBank/DDBJ databases">
        <title>Kribbella capetownensis sp. nov. and Kribbella speibonae sp. nov., isolated from soil.</title>
        <authorList>
            <person name="Curtis S.M."/>
            <person name="Norton I."/>
            <person name="Everest G.J."/>
            <person name="Meyers P.R."/>
        </authorList>
    </citation>
    <scope>NUCLEOTIDE SEQUENCE [LARGE SCALE GENOMIC DNA]</scope>
    <source>
        <strain evidence="2 3">NRRL B-24813</strain>
    </source>
</reference>
<dbReference type="RefSeq" id="WP_131357025.1">
    <property type="nucleotide sequence ID" value="NZ_SJKB01000005.1"/>
</dbReference>
<organism evidence="2 3">
    <name type="scientific">Kribbella pittospori</name>
    <dbReference type="NCBI Taxonomy" id="722689"/>
    <lineage>
        <taxon>Bacteria</taxon>
        <taxon>Bacillati</taxon>
        <taxon>Actinomycetota</taxon>
        <taxon>Actinomycetes</taxon>
        <taxon>Propionibacteriales</taxon>
        <taxon>Kribbellaceae</taxon>
        <taxon>Kribbella</taxon>
    </lineage>
</organism>
<dbReference type="InterPro" id="IPR016181">
    <property type="entry name" value="Acyl_CoA_acyltransferase"/>
</dbReference>
<name>A0A4R0KLS6_9ACTN</name>
<sequence length="264" mass="29282">MEIKSLGYRTDLLLLELSGSEFQDTGEYVVIRTPANPAYWWGNFLLYRSIFAAGDVKARLETYRAEFPAAKHVAFGIDSVDGEIGVEDELAAAGFTVDRNVVMTASEVVAPRRPDDESTYRFLTSDDDWEQLTQLGLATATMKVDDGYVEFTRRRDAAQRALVEAGHGKWFGAFDDGRLQSSLGLMFDGNGLARFQHVQTHPDDRNRGIASTLVHHASTYGLTDGGARTLVMVADPEYLAIRLYRALGFEDTETQLQFTLPPAA</sequence>
<keyword evidence="3" id="KW-1185">Reference proteome</keyword>
<feature type="domain" description="N-acetyltransferase" evidence="1">
    <location>
        <begin position="118"/>
        <end position="264"/>
    </location>
</feature>